<organism evidence="3 4">
    <name type="scientific">Immersiella caudata</name>
    <dbReference type="NCBI Taxonomy" id="314043"/>
    <lineage>
        <taxon>Eukaryota</taxon>
        <taxon>Fungi</taxon>
        <taxon>Dikarya</taxon>
        <taxon>Ascomycota</taxon>
        <taxon>Pezizomycotina</taxon>
        <taxon>Sordariomycetes</taxon>
        <taxon>Sordariomycetidae</taxon>
        <taxon>Sordariales</taxon>
        <taxon>Lasiosphaeriaceae</taxon>
        <taxon>Immersiella</taxon>
    </lineage>
</organism>
<protein>
    <submittedName>
        <fullName evidence="3">Uncharacterized protein</fullName>
    </submittedName>
</protein>
<accession>A0AA39WET5</accession>
<evidence type="ECO:0000313" key="3">
    <source>
        <dbReference type="EMBL" id="KAK0614095.1"/>
    </source>
</evidence>
<gene>
    <name evidence="3" type="ORF">B0T14DRAFT_295346</name>
</gene>
<comment type="caution">
    <text evidence="3">The sequence shown here is derived from an EMBL/GenBank/DDBJ whole genome shotgun (WGS) entry which is preliminary data.</text>
</comment>
<dbReference type="EMBL" id="JAULSU010000006">
    <property type="protein sequence ID" value="KAK0614095.1"/>
    <property type="molecule type" value="Genomic_DNA"/>
</dbReference>
<feature type="transmembrane region" description="Helical" evidence="2">
    <location>
        <begin position="36"/>
        <end position="55"/>
    </location>
</feature>
<evidence type="ECO:0000256" key="1">
    <source>
        <dbReference type="SAM" id="MobiDB-lite"/>
    </source>
</evidence>
<feature type="compositionally biased region" description="Polar residues" evidence="1">
    <location>
        <begin position="217"/>
        <end position="232"/>
    </location>
</feature>
<dbReference type="Proteomes" id="UP001175000">
    <property type="component" value="Unassembled WGS sequence"/>
</dbReference>
<keyword evidence="2" id="KW-0472">Membrane</keyword>
<evidence type="ECO:0000313" key="4">
    <source>
        <dbReference type="Proteomes" id="UP001175000"/>
    </source>
</evidence>
<keyword evidence="4" id="KW-1185">Reference proteome</keyword>
<sequence>MDFPCALDCDPPPIPSPHMSPTHSVSHGQMKLSSPLLFTAAVASGVCPGCVCALLRRQVPRALRVQRVLEPPCVTSSVIALSSAAIGVPHAARVPLGVSPRLCWLAEARVPGLGARRACFKPTASASQHDAEVEPLRAWELTDAGDFANVSKRPAISKSQAMTSCNQVAHPPPALVVESVGRHLSAAQVANTGNGVTTVTNLSPPVRQTGTRRRSPRSPQNGGHYIQATTIAKPSRHLW</sequence>
<name>A0AA39WET5_9PEZI</name>
<evidence type="ECO:0000256" key="2">
    <source>
        <dbReference type="SAM" id="Phobius"/>
    </source>
</evidence>
<feature type="region of interest" description="Disordered" evidence="1">
    <location>
        <begin position="195"/>
        <end position="239"/>
    </location>
</feature>
<keyword evidence="2" id="KW-0812">Transmembrane</keyword>
<keyword evidence="2" id="KW-1133">Transmembrane helix</keyword>
<reference evidence="3" key="1">
    <citation type="submission" date="2023-06" db="EMBL/GenBank/DDBJ databases">
        <title>Genome-scale phylogeny and comparative genomics of the fungal order Sordariales.</title>
        <authorList>
            <consortium name="Lawrence Berkeley National Laboratory"/>
            <person name="Hensen N."/>
            <person name="Bonometti L."/>
            <person name="Westerberg I."/>
            <person name="Brannstrom I.O."/>
            <person name="Guillou S."/>
            <person name="Cros-Aarteil S."/>
            <person name="Calhoun S."/>
            <person name="Haridas S."/>
            <person name="Kuo A."/>
            <person name="Mondo S."/>
            <person name="Pangilinan J."/>
            <person name="Riley R."/>
            <person name="Labutti K."/>
            <person name="Andreopoulos B."/>
            <person name="Lipzen A."/>
            <person name="Chen C."/>
            <person name="Yanf M."/>
            <person name="Daum C."/>
            <person name="Ng V."/>
            <person name="Clum A."/>
            <person name="Steindorff A."/>
            <person name="Ohm R."/>
            <person name="Martin F."/>
            <person name="Silar P."/>
            <person name="Natvig D."/>
            <person name="Lalanne C."/>
            <person name="Gautier V."/>
            <person name="Ament-Velasquez S.L."/>
            <person name="Kruys A."/>
            <person name="Hutchinson M.I."/>
            <person name="Powell A.J."/>
            <person name="Barry K."/>
            <person name="Miller A.N."/>
            <person name="Grigoriev I.V."/>
            <person name="Debuchy R."/>
            <person name="Gladieux P."/>
            <person name="Thoren M.H."/>
            <person name="Johannesson H."/>
        </authorList>
    </citation>
    <scope>NUCLEOTIDE SEQUENCE</scope>
    <source>
        <strain evidence="3">CBS 606.72</strain>
    </source>
</reference>
<dbReference type="AlphaFoldDB" id="A0AA39WET5"/>
<proteinExistence type="predicted"/>